<proteinExistence type="predicted"/>
<feature type="binding site" evidence="5">
    <location>
        <position position="98"/>
    </location>
    <ligand>
        <name>Fe cation</name>
        <dbReference type="ChEBI" id="CHEBI:24875"/>
        <label>1</label>
    </ligand>
</feature>
<protein>
    <recommendedName>
        <fullName evidence="1">Ferritin light chain</fullName>
    </recommendedName>
</protein>
<gene>
    <name evidence="7" type="ORF">QTO34_014788</name>
</gene>
<comment type="function">
    <text evidence="3">Stores iron in a soluble, non-toxic, readily available form. Important for iron homeostasis. Iron is taken up in the ferrous form and deposited as ferric hydroxides after oxidation. Also plays a role in delivery of iron to cells. Mediates iron uptake in capsule cells of the developing kidney. Delivery to lysosomes by the cargo receptor NCOA4 for autophagic degradation and release or iron.</text>
</comment>
<dbReference type="GO" id="GO:0006879">
    <property type="term" value="P:intracellular iron ion homeostasis"/>
    <property type="evidence" value="ECO:0007669"/>
    <property type="project" value="InterPro"/>
</dbReference>
<evidence type="ECO:0000256" key="3">
    <source>
        <dbReference type="ARBA" id="ARBA00045578"/>
    </source>
</evidence>
<evidence type="ECO:0000313" key="8">
    <source>
        <dbReference type="Proteomes" id="UP001177744"/>
    </source>
</evidence>
<feature type="binding site" evidence="5">
    <location>
        <position position="54"/>
    </location>
    <ligand>
        <name>Fe cation</name>
        <dbReference type="ChEBI" id="CHEBI:24875"/>
        <label>1</label>
    </ligand>
</feature>
<dbReference type="GO" id="GO:0044754">
    <property type="term" value="C:autolysosome"/>
    <property type="evidence" value="ECO:0007669"/>
    <property type="project" value="UniProtKB-SubCell"/>
</dbReference>
<evidence type="ECO:0000256" key="6">
    <source>
        <dbReference type="SAM" id="MobiDB-lite"/>
    </source>
</evidence>
<dbReference type="PANTHER" id="PTHR11431:SF47">
    <property type="entry name" value="FERRITIN LIGHT CHAIN"/>
    <property type="match status" value="1"/>
</dbReference>
<evidence type="ECO:0000256" key="4">
    <source>
        <dbReference type="ARBA" id="ARBA00047045"/>
    </source>
</evidence>
<accession>A0AA40I704</accession>
<dbReference type="GO" id="GO:0008199">
    <property type="term" value="F:ferric iron binding"/>
    <property type="evidence" value="ECO:0007669"/>
    <property type="project" value="InterPro"/>
</dbReference>
<comment type="caution">
    <text evidence="7">The sequence shown here is derived from an EMBL/GenBank/DDBJ whole genome shotgun (WGS) entry which is preliminary data.</text>
</comment>
<comment type="subcellular location">
    <subcellularLocation>
        <location evidence="2">Autolysosome</location>
    </subcellularLocation>
</comment>
<sequence>MSSQIHQNNSTEVEAAANHLSPLPLQAPHLPLSGLLLCGSRGRGPLLPGVGGEEAEDAEHLLKLQNQRSGHIPFQDVLKPPQVSGQNSGPMEAALALEGNLTRPSWSCRPWVLPEGPQLWDFLVNHFQDEEVELIKKMGALTDSSVADPNGLQILRLAPAQTHRQPDQPLQYQQLQPGSLEDATWVVRRAPRRHPAPERRGFPSVILHSFEKEDHILAQIYDKVIFPKIQQPEQVEGEEEAHVQDVTPADTSKVIKSSPGERPFRCHGRLRESRRHSRVPRPPAARALLLAK</sequence>
<evidence type="ECO:0000313" key="7">
    <source>
        <dbReference type="EMBL" id="KAK1344223.1"/>
    </source>
</evidence>
<dbReference type="InterPro" id="IPR009078">
    <property type="entry name" value="Ferritin-like_SF"/>
</dbReference>
<reference evidence="7" key="1">
    <citation type="submission" date="2023-06" db="EMBL/GenBank/DDBJ databases">
        <title>Reference genome for the Northern bat (Eptesicus nilssonii), a most northern bat species.</title>
        <authorList>
            <person name="Laine V.N."/>
            <person name="Pulliainen A.T."/>
            <person name="Lilley T.M."/>
        </authorList>
    </citation>
    <scope>NUCLEOTIDE SEQUENCE</scope>
    <source>
        <strain evidence="7">BLF_Eptnil</strain>
        <tissue evidence="7">Kidney</tissue>
    </source>
</reference>
<dbReference type="AlphaFoldDB" id="A0AA40I704"/>
<keyword evidence="5" id="KW-0408">Iron</keyword>
<dbReference type="InterPro" id="IPR001519">
    <property type="entry name" value="Ferritin"/>
</dbReference>
<dbReference type="EMBL" id="JAULJE010000004">
    <property type="protein sequence ID" value="KAK1344223.1"/>
    <property type="molecule type" value="Genomic_DNA"/>
</dbReference>
<dbReference type="Gene3D" id="1.20.1260.10">
    <property type="match status" value="1"/>
</dbReference>
<dbReference type="InterPro" id="IPR012347">
    <property type="entry name" value="Ferritin-like"/>
</dbReference>
<feature type="region of interest" description="Disordered" evidence="6">
    <location>
        <begin position="235"/>
        <end position="292"/>
    </location>
</feature>
<name>A0AA40I704_CNENI</name>
<dbReference type="GO" id="GO:0008198">
    <property type="term" value="F:ferrous iron binding"/>
    <property type="evidence" value="ECO:0007669"/>
    <property type="project" value="TreeGrafter"/>
</dbReference>
<dbReference type="SUPFAM" id="SSF47240">
    <property type="entry name" value="Ferritin-like"/>
    <property type="match status" value="1"/>
</dbReference>
<feature type="compositionally biased region" description="Basic residues" evidence="6">
    <location>
        <begin position="265"/>
        <end position="279"/>
    </location>
</feature>
<keyword evidence="8" id="KW-1185">Reference proteome</keyword>
<dbReference type="GO" id="GO:0006826">
    <property type="term" value="P:iron ion transport"/>
    <property type="evidence" value="ECO:0007669"/>
    <property type="project" value="InterPro"/>
</dbReference>
<keyword evidence="5" id="KW-0479">Metal-binding</keyword>
<evidence type="ECO:0000256" key="2">
    <source>
        <dbReference type="ARBA" id="ARBA00044942"/>
    </source>
</evidence>
<dbReference type="PANTHER" id="PTHR11431">
    <property type="entry name" value="FERRITIN"/>
    <property type="match status" value="1"/>
</dbReference>
<evidence type="ECO:0000256" key="1">
    <source>
        <dbReference type="ARBA" id="ARBA00040044"/>
    </source>
</evidence>
<organism evidence="7 8">
    <name type="scientific">Cnephaeus nilssonii</name>
    <name type="common">Northern bat</name>
    <name type="synonym">Eptesicus nilssonii</name>
    <dbReference type="NCBI Taxonomy" id="3371016"/>
    <lineage>
        <taxon>Eukaryota</taxon>
        <taxon>Metazoa</taxon>
        <taxon>Chordata</taxon>
        <taxon>Craniata</taxon>
        <taxon>Vertebrata</taxon>
        <taxon>Euteleostomi</taxon>
        <taxon>Mammalia</taxon>
        <taxon>Eutheria</taxon>
        <taxon>Laurasiatheria</taxon>
        <taxon>Chiroptera</taxon>
        <taxon>Yangochiroptera</taxon>
        <taxon>Vespertilionidae</taxon>
        <taxon>Cnephaeus</taxon>
    </lineage>
</organism>
<dbReference type="Proteomes" id="UP001177744">
    <property type="component" value="Unassembled WGS sequence"/>
</dbReference>
<evidence type="ECO:0000256" key="5">
    <source>
        <dbReference type="PIRSR" id="PIRSR601519-1"/>
    </source>
</evidence>
<comment type="subunit">
    <text evidence="4">Oligomer of 24 subunits. There are two types of subunits: L (light) chain and H (heavy) chain. The major chain can be light or heavy, depending on the species and tissue type. The functional molecule forms a roughly spherical shell with a diameter of 12 nm and contains a central cavity into which the insoluble mineral iron core is deposited. Interacts with NCOA4.</text>
</comment>